<dbReference type="InParanoid" id="A0A0N7KKX6"/>
<evidence type="ECO:0000256" key="1">
    <source>
        <dbReference type="SAM" id="MobiDB-lite"/>
    </source>
</evidence>
<evidence type="ECO:0000313" key="3">
    <source>
        <dbReference type="Proteomes" id="UP000059680"/>
    </source>
</evidence>
<dbReference type="Gramene" id="Os05t0464350-00">
    <property type="protein sequence ID" value="Os05t0464350-00"/>
    <property type="gene ID" value="Os05g0464350"/>
</dbReference>
<dbReference type="PaxDb" id="39947-A0A0N7KKX6"/>
<proteinExistence type="predicted"/>
<dbReference type="AlphaFoldDB" id="A0A0N7KKX6"/>
<dbReference type="Proteomes" id="UP000059680">
    <property type="component" value="Chromosome 5"/>
</dbReference>
<organism evidence="2 3">
    <name type="scientific">Oryza sativa subsp. japonica</name>
    <name type="common">Rice</name>
    <dbReference type="NCBI Taxonomy" id="39947"/>
    <lineage>
        <taxon>Eukaryota</taxon>
        <taxon>Viridiplantae</taxon>
        <taxon>Streptophyta</taxon>
        <taxon>Embryophyta</taxon>
        <taxon>Tracheophyta</taxon>
        <taxon>Spermatophyta</taxon>
        <taxon>Magnoliopsida</taxon>
        <taxon>Liliopsida</taxon>
        <taxon>Poales</taxon>
        <taxon>Poaceae</taxon>
        <taxon>BOP clade</taxon>
        <taxon>Oryzoideae</taxon>
        <taxon>Oryzeae</taxon>
        <taxon>Oryzinae</taxon>
        <taxon>Oryza</taxon>
        <taxon>Oryza sativa</taxon>
    </lineage>
</organism>
<name>A0A0N7KKX6_ORYSJ</name>
<keyword evidence="3" id="KW-1185">Reference proteome</keyword>
<evidence type="ECO:0000313" key="2">
    <source>
        <dbReference type="EMBL" id="BAS94441.1"/>
    </source>
</evidence>
<sequence>MQRRRRRRAAVDVDHLEAEARRCLSWISATTLEQMRLGAEEARGHRAVCRRRVAALTNDVESAIPERERERDVGGGQRRGAPSRS</sequence>
<reference evidence="3" key="1">
    <citation type="journal article" date="2005" name="Nature">
        <title>The map-based sequence of the rice genome.</title>
        <authorList>
            <consortium name="International rice genome sequencing project (IRGSP)"/>
            <person name="Matsumoto T."/>
            <person name="Wu J."/>
            <person name="Kanamori H."/>
            <person name="Katayose Y."/>
            <person name="Fujisawa M."/>
            <person name="Namiki N."/>
            <person name="Mizuno H."/>
            <person name="Yamamoto K."/>
            <person name="Antonio B.A."/>
            <person name="Baba T."/>
            <person name="Sakata K."/>
            <person name="Nagamura Y."/>
            <person name="Aoki H."/>
            <person name="Arikawa K."/>
            <person name="Arita K."/>
            <person name="Bito T."/>
            <person name="Chiden Y."/>
            <person name="Fujitsuka N."/>
            <person name="Fukunaka R."/>
            <person name="Hamada M."/>
            <person name="Harada C."/>
            <person name="Hayashi A."/>
            <person name="Hijishita S."/>
            <person name="Honda M."/>
            <person name="Hosokawa S."/>
            <person name="Ichikawa Y."/>
            <person name="Idonuma A."/>
            <person name="Iijima M."/>
            <person name="Ikeda M."/>
            <person name="Ikeno M."/>
            <person name="Ito K."/>
            <person name="Ito S."/>
            <person name="Ito T."/>
            <person name="Ito Y."/>
            <person name="Ito Y."/>
            <person name="Iwabuchi A."/>
            <person name="Kamiya K."/>
            <person name="Karasawa W."/>
            <person name="Kurita K."/>
            <person name="Katagiri S."/>
            <person name="Kikuta A."/>
            <person name="Kobayashi H."/>
            <person name="Kobayashi N."/>
            <person name="Machita K."/>
            <person name="Maehara T."/>
            <person name="Masukawa M."/>
            <person name="Mizubayashi T."/>
            <person name="Mukai Y."/>
            <person name="Nagasaki H."/>
            <person name="Nagata Y."/>
            <person name="Naito S."/>
            <person name="Nakashima M."/>
            <person name="Nakama Y."/>
            <person name="Nakamichi Y."/>
            <person name="Nakamura M."/>
            <person name="Meguro A."/>
            <person name="Negishi M."/>
            <person name="Ohta I."/>
            <person name="Ohta T."/>
            <person name="Okamoto M."/>
            <person name="Ono N."/>
            <person name="Saji S."/>
            <person name="Sakaguchi M."/>
            <person name="Sakai K."/>
            <person name="Shibata M."/>
            <person name="Shimokawa T."/>
            <person name="Song J."/>
            <person name="Takazaki Y."/>
            <person name="Terasawa K."/>
            <person name="Tsugane M."/>
            <person name="Tsuji K."/>
            <person name="Ueda S."/>
            <person name="Waki K."/>
            <person name="Yamagata H."/>
            <person name="Yamamoto M."/>
            <person name="Yamamoto S."/>
            <person name="Yamane H."/>
            <person name="Yoshiki S."/>
            <person name="Yoshihara R."/>
            <person name="Yukawa K."/>
            <person name="Zhong H."/>
            <person name="Yano M."/>
            <person name="Yuan Q."/>
            <person name="Ouyang S."/>
            <person name="Liu J."/>
            <person name="Jones K.M."/>
            <person name="Gansberger K."/>
            <person name="Moffat K."/>
            <person name="Hill J."/>
            <person name="Bera J."/>
            <person name="Fadrosh D."/>
            <person name="Jin S."/>
            <person name="Johri S."/>
            <person name="Kim M."/>
            <person name="Overton L."/>
            <person name="Reardon M."/>
            <person name="Tsitrin T."/>
            <person name="Vuong H."/>
            <person name="Weaver B."/>
            <person name="Ciecko A."/>
            <person name="Tallon L."/>
            <person name="Jackson J."/>
            <person name="Pai G."/>
            <person name="Aken S.V."/>
            <person name="Utterback T."/>
            <person name="Reidmuller S."/>
            <person name="Feldblyum T."/>
            <person name="Hsiao J."/>
            <person name="Zismann V."/>
            <person name="Iobst S."/>
            <person name="de Vazeille A.R."/>
            <person name="Buell C.R."/>
            <person name="Ying K."/>
            <person name="Li Y."/>
            <person name="Lu T."/>
            <person name="Huang Y."/>
            <person name="Zhao Q."/>
            <person name="Feng Q."/>
            <person name="Zhang L."/>
            <person name="Zhu J."/>
            <person name="Weng Q."/>
            <person name="Mu J."/>
            <person name="Lu Y."/>
            <person name="Fan D."/>
            <person name="Liu Y."/>
            <person name="Guan J."/>
            <person name="Zhang Y."/>
            <person name="Yu S."/>
            <person name="Liu X."/>
            <person name="Zhang Y."/>
            <person name="Hong G."/>
            <person name="Han B."/>
            <person name="Choisne N."/>
            <person name="Demange N."/>
            <person name="Orjeda G."/>
            <person name="Samain S."/>
            <person name="Cattolico L."/>
            <person name="Pelletier E."/>
            <person name="Couloux A."/>
            <person name="Segurens B."/>
            <person name="Wincker P."/>
            <person name="D'Hont A."/>
            <person name="Scarpelli C."/>
            <person name="Weissenbach J."/>
            <person name="Salanoubat M."/>
            <person name="Quetier F."/>
            <person name="Yu Y."/>
            <person name="Kim H.R."/>
            <person name="Rambo T."/>
            <person name="Currie J."/>
            <person name="Collura K."/>
            <person name="Luo M."/>
            <person name="Yang T."/>
            <person name="Ammiraju J.S.S."/>
            <person name="Engler F."/>
            <person name="Soderlund C."/>
            <person name="Wing R.A."/>
            <person name="Palmer L.E."/>
            <person name="de la Bastide M."/>
            <person name="Spiegel L."/>
            <person name="Nascimento L."/>
            <person name="Zutavern T."/>
            <person name="O'Shaughnessy A."/>
            <person name="Dike S."/>
            <person name="Dedhia N."/>
            <person name="Preston R."/>
            <person name="Balija V."/>
            <person name="McCombie W.R."/>
            <person name="Chow T."/>
            <person name="Chen H."/>
            <person name="Chung M."/>
            <person name="Chen C."/>
            <person name="Shaw J."/>
            <person name="Wu H."/>
            <person name="Hsiao K."/>
            <person name="Chao Y."/>
            <person name="Chu M."/>
            <person name="Cheng C."/>
            <person name="Hour A."/>
            <person name="Lee P."/>
            <person name="Lin S."/>
            <person name="Lin Y."/>
            <person name="Liou J."/>
            <person name="Liu S."/>
            <person name="Hsing Y."/>
            <person name="Raghuvanshi S."/>
            <person name="Mohanty A."/>
            <person name="Bharti A.K."/>
            <person name="Gaur A."/>
            <person name="Gupta V."/>
            <person name="Kumar D."/>
            <person name="Ravi V."/>
            <person name="Vij S."/>
            <person name="Kapur A."/>
            <person name="Khurana P."/>
            <person name="Khurana P."/>
            <person name="Khurana J.P."/>
            <person name="Tyagi A.K."/>
            <person name="Gaikwad K."/>
            <person name="Singh A."/>
            <person name="Dalal V."/>
            <person name="Srivastava S."/>
            <person name="Dixit A."/>
            <person name="Pal A.K."/>
            <person name="Ghazi I.A."/>
            <person name="Yadav M."/>
            <person name="Pandit A."/>
            <person name="Bhargava A."/>
            <person name="Sureshbabu K."/>
            <person name="Batra K."/>
            <person name="Sharma T.R."/>
            <person name="Mohapatra T."/>
            <person name="Singh N.K."/>
            <person name="Messing J."/>
            <person name="Nelson A.B."/>
            <person name="Fuks G."/>
            <person name="Kavchok S."/>
            <person name="Keizer G."/>
            <person name="Linton E."/>
            <person name="Llaca V."/>
            <person name="Song R."/>
            <person name="Tanyolac B."/>
            <person name="Young S."/>
            <person name="Ho-Il K."/>
            <person name="Hahn J.H."/>
            <person name="Sangsakoo G."/>
            <person name="Vanavichit A."/>
            <person name="de Mattos Luiz.A.T."/>
            <person name="Zimmer P.D."/>
            <person name="Malone G."/>
            <person name="Dellagostin O."/>
            <person name="de Oliveira A.C."/>
            <person name="Bevan M."/>
            <person name="Bancroft I."/>
            <person name="Minx P."/>
            <person name="Cordum H."/>
            <person name="Wilson R."/>
            <person name="Cheng Z."/>
            <person name="Jin W."/>
            <person name="Jiang J."/>
            <person name="Leong S.A."/>
            <person name="Iwama H."/>
            <person name="Gojobori T."/>
            <person name="Itoh T."/>
            <person name="Niimura Y."/>
            <person name="Fujii Y."/>
            <person name="Habara T."/>
            <person name="Sakai H."/>
            <person name="Sato Y."/>
            <person name="Wilson G."/>
            <person name="Kumar K."/>
            <person name="McCouch S."/>
            <person name="Juretic N."/>
            <person name="Hoen D."/>
            <person name="Wright S."/>
            <person name="Bruskiewich R."/>
            <person name="Bureau T."/>
            <person name="Miyao A."/>
            <person name="Hirochika H."/>
            <person name="Nishikawa T."/>
            <person name="Kadowaki K."/>
            <person name="Sugiura M."/>
            <person name="Burr B."/>
            <person name="Sasaki T."/>
        </authorList>
    </citation>
    <scope>NUCLEOTIDE SEQUENCE [LARGE SCALE GENOMIC DNA]</scope>
    <source>
        <strain evidence="3">cv. Nipponbare</strain>
    </source>
</reference>
<feature type="region of interest" description="Disordered" evidence="1">
    <location>
        <begin position="61"/>
        <end position="85"/>
    </location>
</feature>
<protein>
    <submittedName>
        <fullName evidence="2">Os05g0464350 protein</fullName>
    </submittedName>
</protein>
<feature type="compositionally biased region" description="Basic and acidic residues" evidence="1">
    <location>
        <begin position="64"/>
        <end position="73"/>
    </location>
</feature>
<accession>A0A0N7KKX6</accession>
<dbReference type="EMBL" id="AP014961">
    <property type="protein sequence ID" value="BAS94441.1"/>
    <property type="molecule type" value="Genomic_DNA"/>
</dbReference>
<gene>
    <name evidence="2" type="ordered locus">Os05g0464350</name>
    <name evidence="2" type="ORF">OSNPB_050464350</name>
</gene>
<reference evidence="2 3" key="2">
    <citation type="journal article" date="2013" name="Plant Cell Physiol.">
        <title>Rice Annotation Project Database (RAP-DB): an integrative and interactive database for rice genomics.</title>
        <authorList>
            <person name="Sakai H."/>
            <person name="Lee S.S."/>
            <person name="Tanaka T."/>
            <person name="Numa H."/>
            <person name="Kim J."/>
            <person name="Kawahara Y."/>
            <person name="Wakimoto H."/>
            <person name="Yang C.C."/>
            <person name="Iwamoto M."/>
            <person name="Abe T."/>
            <person name="Yamada Y."/>
            <person name="Muto A."/>
            <person name="Inokuchi H."/>
            <person name="Ikemura T."/>
            <person name="Matsumoto T."/>
            <person name="Sasaki T."/>
            <person name="Itoh T."/>
        </authorList>
    </citation>
    <scope>NUCLEOTIDE SEQUENCE [LARGE SCALE GENOMIC DNA]</scope>
    <source>
        <strain evidence="3">cv. Nipponbare</strain>
    </source>
</reference>
<reference evidence="2 3" key="3">
    <citation type="journal article" date="2013" name="Rice">
        <title>Improvement of the Oryza sativa Nipponbare reference genome using next generation sequence and optical map data.</title>
        <authorList>
            <person name="Kawahara Y."/>
            <person name="de la Bastide M."/>
            <person name="Hamilton J.P."/>
            <person name="Kanamori H."/>
            <person name="McCombie W.R."/>
            <person name="Ouyang S."/>
            <person name="Schwartz D.C."/>
            <person name="Tanaka T."/>
            <person name="Wu J."/>
            <person name="Zhou S."/>
            <person name="Childs K.L."/>
            <person name="Davidson R.M."/>
            <person name="Lin H."/>
            <person name="Quesada-Ocampo L."/>
            <person name="Vaillancourt B."/>
            <person name="Sakai H."/>
            <person name="Lee S.S."/>
            <person name="Kim J."/>
            <person name="Numa H."/>
            <person name="Itoh T."/>
            <person name="Buell C.R."/>
            <person name="Matsumoto T."/>
        </authorList>
    </citation>
    <scope>NUCLEOTIDE SEQUENCE [LARGE SCALE GENOMIC DNA]</scope>
    <source>
        <strain evidence="3">cv. Nipponbare</strain>
    </source>
</reference>